<dbReference type="PANTHER" id="PTHR45679">
    <property type="entry name" value="ER DEGRADATION-ENHANCING ALPHA-MANNOSIDASE-LIKE PROTEIN 2"/>
    <property type="match status" value="1"/>
</dbReference>
<comment type="function">
    <text evidence="9">Extracts misfolded glycoproteins, but not glycoproteins undergoing productive folding, from the calnexin cycle. It is directly involved in endoplasmic reticulum-associated degradation (ERAD) and targets misfolded glycoproteins for degradation in an N-glycan-independent manner, probably by forming a complex with SEL1L. It has low mannosidase activity, catalyzing mannose trimming from Man8GlcNAc2 to Man7GlcNAc2.</text>
</comment>
<dbReference type="GO" id="GO:1904380">
    <property type="term" value="P:endoplasmic reticulum mannose trimming"/>
    <property type="evidence" value="ECO:0007669"/>
    <property type="project" value="InterPro"/>
</dbReference>
<dbReference type="Gene3D" id="1.50.10.10">
    <property type="match status" value="1"/>
</dbReference>
<dbReference type="GO" id="GO:0005509">
    <property type="term" value="F:calcium ion binding"/>
    <property type="evidence" value="ECO:0007669"/>
    <property type="project" value="InterPro"/>
</dbReference>
<dbReference type="GO" id="GO:0005975">
    <property type="term" value="P:carbohydrate metabolic process"/>
    <property type="evidence" value="ECO:0007669"/>
    <property type="project" value="InterPro"/>
</dbReference>
<evidence type="ECO:0000256" key="11">
    <source>
        <dbReference type="RuleBase" id="RU361193"/>
    </source>
</evidence>
<dbReference type="EC" id="3.2.1.-" evidence="11"/>
<dbReference type="InterPro" id="IPR012341">
    <property type="entry name" value="6hp_glycosidase-like_sf"/>
</dbReference>
<sequence>MVVQLRHWLWPHVIFILAVHVSECAFNIFRYPLNSIERKYGSLPESERLKLKEDTRDMFYFGYDNYMKYAYPEDELNPILCRGRGPDRDDPSNININDILGDYSLTLIDALDTLAILGDVGEFRRAVQLVIENVNFDKNSTVQVFEANIRLLGALLSAHLLIEDKSQPFGNLEPEWYNGELLEMASDLASRFMPAFESSKTGLPHPRVNLRSGVPEGSRTDTCTAGAGSLLVEFGVLSRLIGDPVYEMSARRANRVLWRLRNENTGLLGNVVDVDTGKWVGELSGVGAGLDSFYEYLLKAYILFGHPEDYYMFNETYSLIKHYMRRGRPECNSGVGDHPLYVNVDMKNGGTHTTWIDSLQAAFAGIQVLAGDMEEAICTHALYYTIWKKYGVLPERFNWQRISPDVMFYPLRPEFVESTYLLYQATKNPFYLHVGRDILTSLNNLTRARCGHATVHSVLDMTLEDRMESFFLSETCKYLYLVNHQNILIFFI</sequence>
<keyword evidence="4" id="KW-0256">Endoplasmic reticulum</keyword>
<name>A0A0P4WNJ8_SCYOL</name>
<evidence type="ECO:0000256" key="2">
    <source>
        <dbReference type="ARBA" id="ARBA00007658"/>
    </source>
</evidence>
<dbReference type="InterPro" id="IPR044674">
    <property type="entry name" value="EDEM1/2/3"/>
</dbReference>
<proteinExistence type="inferred from homology"/>
<keyword evidence="11" id="KW-0378">Hydrolase</keyword>
<evidence type="ECO:0000256" key="7">
    <source>
        <dbReference type="ARBA" id="ARBA00023136"/>
    </source>
</evidence>
<evidence type="ECO:0000256" key="4">
    <source>
        <dbReference type="ARBA" id="ARBA00022824"/>
    </source>
</evidence>
<keyword evidence="11" id="KW-0326">Glycosidase</keyword>
<protein>
    <recommendedName>
        <fullName evidence="11">alpha-1,2-Mannosidase</fullName>
        <ecNumber evidence="11">3.2.1.-</ecNumber>
    </recommendedName>
</protein>
<dbReference type="GO" id="GO:0004571">
    <property type="term" value="F:mannosyl-oligosaccharide 1,2-alpha-mannosidase activity"/>
    <property type="evidence" value="ECO:0007669"/>
    <property type="project" value="InterPro"/>
</dbReference>
<keyword evidence="8" id="KW-0325">Glycoprotein</keyword>
<feature type="active site" description="Proton donor" evidence="10">
    <location>
        <position position="395"/>
    </location>
</feature>
<feature type="active site" evidence="10">
    <location>
        <position position="291"/>
    </location>
</feature>
<dbReference type="InterPro" id="IPR001382">
    <property type="entry name" value="Glyco_hydro_47"/>
</dbReference>
<dbReference type="GO" id="GO:0044322">
    <property type="term" value="C:endoplasmic reticulum quality control compartment"/>
    <property type="evidence" value="ECO:0007669"/>
    <property type="project" value="GOC"/>
</dbReference>
<accession>A0A0P4WNJ8</accession>
<evidence type="ECO:0000256" key="1">
    <source>
        <dbReference type="ARBA" id="ARBA00004648"/>
    </source>
</evidence>
<evidence type="ECO:0000256" key="9">
    <source>
        <dbReference type="ARBA" id="ARBA00060207"/>
    </source>
</evidence>
<dbReference type="Pfam" id="PF01532">
    <property type="entry name" value="Glyco_hydro_47"/>
    <property type="match status" value="1"/>
</dbReference>
<evidence type="ECO:0000256" key="3">
    <source>
        <dbReference type="ARBA" id="ARBA00022692"/>
    </source>
</evidence>
<evidence type="ECO:0000313" key="12">
    <source>
        <dbReference type="EMBL" id="JAI65687.1"/>
    </source>
</evidence>
<feature type="active site" description="Proton donor" evidence="10">
    <location>
        <position position="146"/>
    </location>
</feature>
<comment type="similarity">
    <text evidence="2 11">Belongs to the glycosyl hydrolase 47 family.</text>
</comment>
<organism evidence="12">
    <name type="scientific">Scylla olivacea</name>
    <name type="common">Orange mud crab</name>
    <name type="synonym">Cancer olivacea</name>
    <dbReference type="NCBI Taxonomy" id="85551"/>
    <lineage>
        <taxon>Eukaryota</taxon>
        <taxon>Metazoa</taxon>
        <taxon>Ecdysozoa</taxon>
        <taxon>Arthropoda</taxon>
        <taxon>Crustacea</taxon>
        <taxon>Multicrustacea</taxon>
        <taxon>Malacostraca</taxon>
        <taxon>Eumalacostraca</taxon>
        <taxon>Eucarida</taxon>
        <taxon>Decapoda</taxon>
        <taxon>Pleocyemata</taxon>
        <taxon>Brachyura</taxon>
        <taxon>Eubrachyura</taxon>
        <taxon>Portunoidea</taxon>
        <taxon>Portunidae</taxon>
        <taxon>Portuninae</taxon>
        <taxon>Scylla</taxon>
    </lineage>
</organism>
<evidence type="ECO:0000256" key="6">
    <source>
        <dbReference type="ARBA" id="ARBA00022989"/>
    </source>
</evidence>
<comment type="subcellular location">
    <subcellularLocation>
        <location evidence="1">Endoplasmic reticulum membrane</location>
        <topology evidence="1">Single-pass type II membrane protein</topology>
    </subcellularLocation>
</comment>
<dbReference type="FunFam" id="1.50.10.10:FF:000016">
    <property type="entry name" value="alpha-1,2-Mannosidase"/>
    <property type="match status" value="1"/>
</dbReference>
<evidence type="ECO:0000256" key="10">
    <source>
        <dbReference type="PIRSR" id="PIRSR601382-1"/>
    </source>
</evidence>
<reference evidence="12" key="1">
    <citation type="submission" date="2015-09" db="EMBL/GenBank/DDBJ databases">
        <title>Scylla olivacea transcriptome.</title>
        <authorList>
            <person name="Ikhwanuddin M."/>
        </authorList>
    </citation>
    <scope>NUCLEOTIDE SEQUENCE</scope>
</reference>
<dbReference type="AlphaFoldDB" id="A0A0P4WNJ8"/>
<dbReference type="GO" id="GO:0005789">
    <property type="term" value="C:endoplasmic reticulum membrane"/>
    <property type="evidence" value="ECO:0007669"/>
    <property type="project" value="UniProtKB-SubCell"/>
</dbReference>
<dbReference type="PANTHER" id="PTHR45679:SF5">
    <property type="entry name" value="ER DEGRADATION-ENHANCING ALPHA-MANNOSIDASE-LIKE PROTEIN 1"/>
    <property type="match status" value="1"/>
</dbReference>
<keyword evidence="7" id="KW-0472">Membrane</keyword>
<feature type="active site" evidence="10">
    <location>
        <position position="414"/>
    </location>
</feature>
<dbReference type="InterPro" id="IPR036026">
    <property type="entry name" value="Seven-hairpin_glycosidases"/>
</dbReference>
<evidence type="ECO:0000256" key="5">
    <source>
        <dbReference type="ARBA" id="ARBA00022968"/>
    </source>
</evidence>
<keyword evidence="3" id="KW-0812">Transmembrane</keyword>
<keyword evidence="6" id="KW-1133">Transmembrane helix</keyword>
<dbReference type="PRINTS" id="PR00747">
    <property type="entry name" value="GLYHDRLASE47"/>
</dbReference>
<evidence type="ECO:0000256" key="8">
    <source>
        <dbReference type="ARBA" id="ARBA00023180"/>
    </source>
</evidence>
<keyword evidence="5" id="KW-0735">Signal-anchor</keyword>
<dbReference type="EMBL" id="GDRN01057485">
    <property type="protein sequence ID" value="JAI65687.1"/>
    <property type="molecule type" value="Transcribed_RNA"/>
</dbReference>
<dbReference type="SUPFAM" id="SSF48225">
    <property type="entry name" value="Seven-hairpin glycosidases"/>
    <property type="match status" value="1"/>
</dbReference>